<protein>
    <submittedName>
        <fullName evidence="1">Uncharacterized protein</fullName>
    </submittedName>
</protein>
<accession>A0A6C0BH24</accession>
<sequence length="59" mass="6756">MFINDQAVEKWATLQKNILNEIVLTGDIQPKYKYNYANQTCNVIMLIICSFTVCAPCII</sequence>
<proteinExistence type="predicted"/>
<organism evidence="1">
    <name type="scientific">viral metagenome</name>
    <dbReference type="NCBI Taxonomy" id="1070528"/>
    <lineage>
        <taxon>unclassified sequences</taxon>
        <taxon>metagenomes</taxon>
        <taxon>organismal metagenomes</taxon>
    </lineage>
</organism>
<dbReference type="AlphaFoldDB" id="A0A6C0BH24"/>
<dbReference type="EMBL" id="MN739142">
    <property type="protein sequence ID" value="QHS90663.1"/>
    <property type="molecule type" value="Genomic_DNA"/>
</dbReference>
<reference evidence="1" key="1">
    <citation type="journal article" date="2020" name="Nature">
        <title>Giant virus diversity and host interactions through global metagenomics.</title>
        <authorList>
            <person name="Schulz F."/>
            <person name="Roux S."/>
            <person name="Paez-Espino D."/>
            <person name="Jungbluth S."/>
            <person name="Walsh D.A."/>
            <person name="Denef V.J."/>
            <person name="McMahon K.D."/>
            <person name="Konstantinidis K.T."/>
            <person name="Eloe-Fadrosh E.A."/>
            <person name="Kyrpides N.C."/>
            <person name="Woyke T."/>
        </authorList>
    </citation>
    <scope>NUCLEOTIDE SEQUENCE</scope>
    <source>
        <strain evidence="1">GVMAG-M-3300010354-11</strain>
    </source>
</reference>
<evidence type="ECO:0000313" key="1">
    <source>
        <dbReference type="EMBL" id="QHS90663.1"/>
    </source>
</evidence>
<name>A0A6C0BH24_9ZZZZ</name>